<protein>
    <recommendedName>
        <fullName evidence="3">PIN domain-containing protein</fullName>
    </recommendedName>
</protein>
<dbReference type="EMBL" id="BOOW01000012">
    <property type="protein sequence ID" value="GII91900.1"/>
    <property type="molecule type" value="Genomic_DNA"/>
</dbReference>
<evidence type="ECO:0000313" key="2">
    <source>
        <dbReference type="Proteomes" id="UP000606172"/>
    </source>
</evidence>
<dbReference type="AlphaFoldDB" id="A0A919RDH2"/>
<organism evidence="1 2">
    <name type="scientific">Sinosporangium siamense</name>
    <dbReference type="NCBI Taxonomy" id="1367973"/>
    <lineage>
        <taxon>Bacteria</taxon>
        <taxon>Bacillati</taxon>
        <taxon>Actinomycetota</taxon>
        <taxon>Actinomycetes</taxon>
        <taxon>Streptosporangiales</taxon>
        <taxon>Streptosporangiaceae</taxon>
        <taxon>Sinosporangium</taxon>
    </lineage>
</organism>
<proteinExistence type="predicted"/>
<evidence type="ECO:0008006" key="3">
    <source>
        <dbReference type="Google" id="ProtNLM"/>
    </source>
</evidence>
<reference evidence="1" key="1">
    <citation type="submission" date="2021-01" db="EMBL/GenBank/DDBJ databases">
        <title>Whole genome shotgun sequence of Sinosporangium siamense NBRC 109515.</title>
        <authorList>
            <person name="Komaki H."/>
            <person name="Tamura T."/>
        </authorList>
    </citation>
    <scope>NUCLEOTIDE SEQUENCE</scope>
    <source>
        <strain evidence="1">NBRC 109515</strain>
    </source>
</reference>
<keyword evidence="2" id="KW-1185">Reference proteome</keyword>
<sequence length="142" mass="14771">MAADGYVLDAALLAQAGHGDGDVIALLQQLDAAQVSLIVPALAVTGATVEAAATNDQLAVIRGVGRLDAADFAGLTAFDDATDLARMRLEGDQPDELWDVQTCLQAVLRNCPILTTDAARWKSTVQALGGQLVVVEVSQLDD</sequence>
<name>A0A919RDH2_9ACTN</name>
<evidence type="ECO:0000313" key="1">
    <source>
        <dbReference type="EMBL" id="GII91900.1"/>
    </source>
</evidence>
<dbReference type="Proteomes" id="UP000606172">
    <property type="component" value="Unassembled WGS sequence"/>
</dbReference>
<gene>
    <name evidence="1" type="ORF">Ssi02_21310</name>
</gene>
<comment type="caution">
    <text evidence="1">The sequence shown here is derived from an EMBL/GenBank/DDBJ whole genome shotgun (WGS) entry which is preliminary data.</text>
</comment>
<accession>A0A919RDH2</accession>
<dbReference type="RefSeq" id="WP_204024270.1">
    <property type="nucleotide sequence ID" value="NZ_BOOW01000012.1"/>
</dbReference>